<dbReference type="Pfam" id="PF00750">
    <property type="entry name" value="tRNA-synt_1d"/>
    <property type="match status" value="1"/>
</dbReference>
<dbReference type="GO" id="GO:0006420">
    <property type="term" value="P:arginyl-tRNA aminoacylation"/>
    <property type="evidence" value="ECO:0007669"/>
    <property type="project" value="UniProtKB-UniRule"/>
</dbReference>
<comment type="caution">
    <text evidence="13">The sequence shown here is derived from an EMBL/GenBank/DDBJ whole genome shotgun (WGS) entry which is preliminary data.</text>
</comment>
<evidence type="ECO:0000256" key="10">
    <source>
        <dbReference type="RuleBase" id="RU363038"/>
    </source>
</evidence>
<keyword evidence="6 10" id="KW-0648">Protein biosynthesis</keyword>
<dbReference type="SUPFAM" id="SSF47323">
    <property type="entry name" value="Anticodon-binding domain of a subclass of class I aminoacyl-tRNA synthetases"/>
    <property type="match status" value="1"/>
</dbReference>
<dbReference type="Pfam" id="PF05746">
    <property type="entry name" value="DALR_1"/>
    <property type="match status" value="1"/>
</dbReference>
<evidence type="ECO:0000256" key="3">
    <source>
        <dbReference type="ARBA" id="ARBA00022598"/>
    </source>
</evidence>
<dbReference type="InterPro" id="IPR009080">
    <property type="entry name" value="tRNAsynth_Ia_anticodon-bd"/>
</dbReference>
<dbReference type="SUPFAM" id="SSF52374">
    <property type="entry name" value="Nucleotidylyl transferase"/>
    <property type="match status" value="1"/>
</dbReference>
<evidence type="ECO:0000259" key="11">
    <source>
        <dbReference type="SMART" id="SM00836"/>
    </source>
</evidence>
<accession>A0A2M7IPN3</accession>
<dbReference type="Gene3D" id="1.10.730.10">
    <property type="entry name" value="Isoleucyl-tRNA Synthetase, Domain 1"/>
    <property type="match status" value="1"/>
</dbReference>
<keyword evidence="3 10" id="KW-0436">Ligase</keyword>
<comment type="similarity">
    <text evidence="1 10">Belongs to the class-I aminoacyl-tRNA synthetase family.</text>
</comment>
<dbReference type="PANTHER" id="PTHR11956:SF5">
    <property type="entry name" value="ARGININE--TRNA LIGASE, CYTOPLASMIC"/>
    <property type="match status" value="1"/>
</dbReference>
<dbReference type="EMBL" id="PFHR01000018">
    <property type="protein sequence ID" value="PIW97306.1"/>
    <property type="molecule type" value="Genomic_DNA"/>
</dbReference>
<name>A0A2M7IPN3_9BACT</name>
<keyword evidence="4 10" id="KW-0547">Nucleotide-binding</keyword>
<evidence type="ECO:0000256" key="7">
    <source>
        <dbReference type="ARBA" id="ARBA00023146"/>
    </source>
</evidence>
<evidence type="ECO:0000256" key="9">
    <source>
        <dbReference type="NCBIfam" id="TIGR00456"/>
    </source>
</evidence>
<gene>
    <name evidence="13" type="primary">argS</name>
    <name evidence="13" type="ORF">COZ82_00285</name>
</gene>
<dbReference type="InterPro" id="IPR001278">
    <property type="entry name" value="Arg-tRNA-ligase"/>
</dbReference>
<dbReference type="SMART" id="SM01016">
    <property type="entry name" value="Arg_tRNA_synt_N"/>
    <property type="match status" value="1"/>
</dbReference>
<evidence type="ECO:0000259" key="12">
    <source>
        <dbReference type="SMART" id="SM01016"/>
    </source>
</evidence>
<evidence type="ECO:0000256" key="8">
    <source>
        <dbReference type="ARBA" id="ARBA00049339"/>
    </source>
</evidence>
<dbReference type="AlphaFoldDB" id="A0A2M7IPN3"/>
<evidence type="ECO:0000313" key="14">
    <source>
        <dbReference type="Proteomes" id="UP000230837"/>
    </source>
</evidence>
<keyword evidence="7 10" id="KW-0030">Aminoacyl-tRNA synthetase</keyword>
<organism evidence="13 14">
    <name type="scientific">Candidatus Kaiserbacteria bacterium CG_4_8_14_3_um_filter_38_9</name>
    <dbReference type="NCBI Taxonomy" id="1974599"/>
    <lineage>
        <taxon>Bacteria</taxon>
        <taxon>Candidatus Kaiseribacteriota</taxon>
    </lineage>
</organism>
<dbReference type="EC" id="6.1.1.19" evidence="2 9"/>
<dbReference type="PANTHER" id="PTHR11956">
    <property type="entry name" value="ARGINYL-TRNA SYNTHETASE"/>
    <property type="match status" value="1"/>
</dbReference>
<evidence type="ECO:0000256" key="2">
    <source>
        <dbReference type="ARBA" id="ARBA00012837"/>
    </source>
</evidence>
<dbReference type="GO" id="GO:0005737">
    <property type="term" value="C:cytoplasm"/>
    <property type="evidence" value="ECO:0007669"/>
    <property type="project" value="UniProtKB-UniRule"/>
</dbReference>
<feature type="domain" description="DALR anticodon binding" evidence="11">
    <location>
        <begin position="460"/>
        <end position="573"/>
    </location>
</feature>
<reference evidence="14" key="1">
    <citation type="submission" date="2017-09" db="EMBL/GenBank/DDBJ databases">
        <title>Depth-based differentiation of microbial function through sediment-hosted aquifers and enrichment of novel symbionts in the deep terrestrial subsurface.</title>
        <authorList>
            <person name="Probst A.J."/>
            <person name="Ladd B."/>
            <person name="Jarett J.K."/>
            <person name="Geller-Mcgrath D.E."/>
            <person name="Sieber C.M.K."/>
            <person name="Emerson J.B."/>
            <person name="Anantharaman K."/>
            <person name="Thomas B.C."/>
            <person name="Malmstrom R."/>
            <person name="Stieglmeier M."/>
            <person name="Klingl A."/>
            <person name="Woyke T."/>
            <person name="Ryan C.M."/>
            <person name="Banfield J.F."/>
        </authorList>
    </citation>
    <scope>NUCLEOTIDE SEQUENCE [LARGE SCALE GENOMIC DNA]</scope>
</reference>
<dbReference type="InterPro" id="IPR035684">
    <property type="entry name" value="ArgRS_core"/>
</dbReference>
<feature type="domain" description="Arginyl tRNA synthetase N-terminal" evidence="12">
    <location>
        <begin position="15"/>
        <end position="97"/>
    </location>
</feature>
<dbReference type="Pfam" id="PF03485">
    <property type="entry name" value="Arg_tRNA_synt_N"/>
    <property type="match status" value="1"/>
</dbReference>
<dbReference type="Proteomes" id="UP000230837">
    <property type="component" value="Unassembled WGS sequence"/>
</dbReference>
<dbReference type="InterPro" id="IPR014729">
    <property type="entry name" value="Rossmann-like_a/b/a_fold"/>
</dbReference>
<dbReference type="PRINTS" id="PR01038">
    <property type="entry name" value="TRNASYNTHARG"/>
</dbReference>
<keyword evidence="5 10" id="KW-0067">ATP-binding</keyword>
<sequence length="573" mass="63382">MSKFRKICYSVSMKDVINTAVIDALIELGIEPIDFTVKHPADVGHGDYACNVAMVVAKEVGKAPHEFAEQIRAVLTDKIEYVDKIEVAGPGFLNFYLPRDFFTTEIIRAVTLGDKWGHNHSWADKKVIVEYTDANPFKEFHIGHLFTNIVGESIARLFMMAGADVKRVCYQGDIGLHVAHAIWGMQKLGLTTASGFSARDLGKAYAIGATAYKKDELAKAEITTLNKVIYERTDAGVNALYDVGRAVSLAYFEEIYALIETQFTEYFFETEAAPRGKELVLKNPTIFPISDGAHIFEGEQYGLHTRVFLNKHGLPTYEAKELALAKMKEERFGGYDHSVVSTAKEINEYFKVLLKAMSFIYPELASKTEHIGHGMVRLTSGKMSSRTGEVVAAIDFIDDVAKSVHEKILTGGIVAPNTALCHDVALAAIKYVTLKGSILQDTIFDKDKALSFEGDSGPYLQYTHARICSVLEKAAAIGVIPQSKVIPAVPYKVEKILARFEEVVASALIERAPHQVTTYLTELAGEFNTFYAHEKIADGSDEFAPYKALVADVVRLTLKNGLWILGIKSPERM</sequence>
<dbReference type="GO" id="GO:0004814">
    <property type="term" value="F:arginine-tRNA ligase activity"/>
    <property type="evidence" value="ECO:0007669"/>
    <property type="project" value="UniProtKB-UniRule"/>
</dbReference>
<evidence type="ECO:0000256" key="6">
    <source>
        <dbReference type="ARBA" id="ARBA00022917"/>
    </source>
</evidence>
<dbReference type="InterPro" id="IPR005148">
    <property type="entry name" value="Arg-tRNA-synth_N"/>
</dbReference>
<evidence type="ECO:0000256" key="4">
    <source>
        <dbReference type="ARBA" id="ARBA00022741"/>
    </source>
</evidence>
<evidence type="ECO:0000256" key="1">
    <source>
        <dbReference type="ARBA" id="ARBA00005594"/>
    </source>
</evidence>
<dbReference type="SMART" id="SM00836">
    <property type="entry name" value="DALR_1"/>
    <property type="match status" value="1"/>
</dbReference>
<dbReference type="Gene3D" id="3.30.1360.70">
    <property type="entry name" value="Arginyl tRNA synthetase N-terminal domain"/>
    <property type="match status" value="1"/>
</dbReference>
<protein>
    <recommendedName>
        <fullName evidence="2 9">Arginine--tRNA ligase</fullName>
        <ecNumber evidence="2 9">6.1.1.19</ecNumber>
    </recommendedName>
</protein>
<dbReference type="GO" id="GO:0005524">
    <property type="term" value="F:ATP binding"/>
    <property type="evidence" value="ECO:0007669"/>
    <property type="project" value="UniProtKB-KW"/>
</dbReference>
<dbReference type="InterPro" id="IPR008909">
    <property type="entry name" value="DALR_anticod-bd"/>
</dbReference>
<dbReference type="NCBIfam" id="TIGR00456">
    <property type="entry name" value="argS"/>
    <property type="match status" value="1"/>
</dbReference>
<comment type="catalytic activity">
    <reaction evidence="8">
        <text>tRNA(Arg) + L-arginine + ATP = L-arginyl-tRNA(Arg) + AMP + diphosphate</text>
        <dbReference type="Rhea" id="RHEA:20301"/>
        <dbReference type="Rhea" id="RHEA-COMP:9658"/>
        <dbReference type="Rhea" id="RHEA-COMP:9673"/>
        <dbReference type="ChEBI" id="CHEBI:30616"/>
        <dbReference type="ChEBI" id="CHEBI:32682"/>
        <dbReference type="ChEBI" id="CHEBI:33019"/>
        <dbReference type="ChEBI" id="CHEBI:78442"/>
        <dbReference type="ChEBI" id="CHEBI:78513"/>
        <dbReference type="ChEBI" id="CHEBI:456215"/>
        <dbReference type="EC" id="6.1.1.19"/>
    </reaction>
</comment>
<evidence type="ECO:0000313" key="13">
    <source>
        <dbReference type="EMBL" id="PIW97306.1"/>
    </source>
</evidence>
<dbReference type="SUPFAM" id="SSF55190">
    <property type="entry name" value="Arginyl-tRNA synthetase (ArgRS), N-terminal 'additional' domain"/>
    <property type="match status" value="1"/>
</dbReference>
<evidence type="ECO:0000256" key="5">
    <source>
        <dbReference type="ARBA" id="ARBA00022840"/>
    </source>
</evidence>
<dbReference type="InterPro" id="IPR036695">
    <property type="entry name" value="Arg-tRNA-synth_N_sf"/>
</dbReference>
<dbReference type="Gene3D" id="3.40.50.620">
    <property type="entry name" value="HUPs"/>
    <property type="match status" value="1"/>
</dbReference>
<proteinExistence type="inferred from homology"/>